<organism evidence="1">
    <name type="scientific">bioreactor metagenome</name>
    <dbReference type="NCBI Taxonomy" id="1076179"/>
    <lineage>
        <taxon>unclassified sequences</taxon>
        <taxon>metagenomes</taxon>
        <taxon>ecological metagenomes</taxon>
    </lineage>
</organism>
<name>A0A645IVC4_9ZZZZ</name>
<dbReference type="AlphaFoldDB" id="A0A645IVC4"/>
<accession>A0A645IVC4</accession>
<proteinExistence type="predicted"/>
<protein>
    <submittedName>
        <fullName evidence="1">Uncharacterized protein</fullName>
    </submittedName>
</protein>
<dbReference type="EMBL" id="VSSQ01124005">
    <property type="protein sequence ID" value="MPN55126.1"/>
    <property type="molecule type" value="Genomic_DNA"/>
</dbReference>
<sequence>MHQLTFRLLDAAGTGQPKAVADAEDVGVHSDRRDMEGVGQHHVGCLSAHAGQGDQPVQITRYFSAVLRHDFSGGHDDVGGLGREAAAFYIGEKNLRGRLRHAADSRKVAEHGRRHFVDLLVGALRRQHGGYKRLIGIGEMQLRHRVRIQAFQRFENIGNPGIKFAH</sequence>
<reference evidence="1" key="1">
    <citation type="submission" date="2019-08" db="EMBL/GenBank/DDBJ databases">
        <authorList>
            <person name="Kucharzyk K."/>
            <person name="Murdoch R.W."/>
            <person name="Higgins S."/>
            <person name="Loffler F."/>
        </authorList>
    </citation>
    <scope>NUCLEOTIDE SEQUENCE</scope>
</reference>
<gene>
    <name evidence="1" type="ORF">SDC9_202805</name>
</gene>
<evidence type="ECO:0000313" key="1">
    <source>
        <dbReference type="EMBL" id="MPN55126.1"/>
    </source>
</evidence>
<comment type="caution">
    <text evidence="1">The sequence shown here is derived from an EMBL/GenBank/DDBJ whole genome shotgun (WGS) entry which is preliminary data.</text>
</comment>